<dbReference type="Proteomes" id="UP000299102">
    <property type="component" value="Unassembled WGS sequence"/>
</dbReference>
<reference evidence="2 3" key="1">
    <citation type="journal article" date="2019" name="Commun. Biol.">
        <title>The bagworm genome reveals a unique fibroin gene that provides high tensile strength.</title>
        <authorList>
            <person name="Kono N."/>
            <person name="Nakamura H."/>
            <person name="Ohtoshi R."/>
            <person name="Tomita M."/>
            <person name="Numata K."/>
            <person name="Arakawa K."/>
        </authorList>
    </citation>
    <scope>NUCLEOTIDE SEQUENCE [LARGE SCALE GENOMIC DNA]</scope>
</reference>
<dbReference type="AlphaFoldDB" id="A0A4C1ZQE1"/>
<sequence>MFNREVLPKIYKFIEISSNDSHLKDVGSAYRSSHAYRTQLAALSSLRTLAVDLRLEDGPLERAMSCVRPYLSNRQPKPLQELAVQFFREILKYDWGAAWHHLRVLCDNQLTLEPPALDTYDLAPITGTPFEPSDAKYKNNINAIFGVK</sequence>
<dbReference type="STRING" id="151549.A0A4C1ZQE1"/>
<dbReference type="Pfam" id="PF24181">
    <property type="entry name" value="TPR_TTI1_C"/>
    <property type="match status" value="1"/>
</dbReference>
<dbReference type="EMBL" id="BGZK01002060">
    <property type="protein sequence ID" value="GBP90130.1"/>
    <property type="molecule type" value="Genomic_DNA"/>
</dbReference>
<feature type="domain" description="TTI1 C-terminal TPR" evidence="1">
    <location>
        <begin position="4"/>
        <end position="99"/>
    </location>
</feature>
<accession>A0A4C1ZQE1</accession>
<evidence type="ECO:0000259" key="1">
    <source>
        <dbReference type="Pfam" id="PF24181"/>
    </source>
</evidence>
<gene>
    <name evidence="2" type="primary">TTI1</name>
    <name evidence="2" type="ORF">EVAR_68629_1</name>
</gene>
<evidence type="ECO:0000313" key="2">
    <source>
        <dbReference type="EMBL" id="GBP90130.1"/>
    </source>
</evidence>
<organism evidence="2 3">
    <name type="scientific">Eumeta variegata</name>
    <name type="common">Bagworm moth</name>
    <name type="synonym">Eumeta japonica</name>
    <dbReference type="NCBI Taxonomy" id="151549"/>
    <lineage>
        <taxon>Eukaryota</taxon>
        <taxon>Metazoa</taxon>
        <taxon>Ecdysozoa</taxon>
        <taxon>Arthropoda</taxon>
        <taxon>Hexapoda</taxon>
        <taxon>Insecta</taxon>
        <taxon>Pterygota</taxon>
        <taxon>Neoptera</taxon>
        <taxon>Endopterygota</taxon>
        <taxon>Lepidoptera</taxon>
        <taxon>Glossata</taxon>
        <taxon>Ditrysia</taxon>
        <taxon>Tineoidea</taxon>
        <taxon>Psychidae</taxon>
        <taxon>Oiketicinae</taxon>
        <taxon>Eumeta</taxon>
    </lineage>
</organism>
<protein>
    <submittedName>
        <fullName evidence="2">TELO2-interacting protein 1 homolog</fullName>
    </submittedName>
</protein>
<keyword evidence="3" id="KW-1185">Reference proteome</keyword>
<name>A0A4C1ZQE1_EUMVA</name>
<dbReference type="OrthoDB" id="49511at2759"/>
<proteinExistence type="predicted"/>
<comment type="caution">
    <text evidence="2">The sequence shown here is derived from an EMBL/GenBank/DDBJ whole genome shotgun (WGS) entry which is preliminary data.</text>
</comment>
<evidence type="ECO:0000313" key="3">
    <source>
        <dbReference type="Proteomes" id="UP000299102"/>
    </source>
</evidence>
<dbReference type="InterPro" id="IPR057567">
    <property type="entry name" value="TPR_TTI1_C"/>
</dbReference>